<protein>
    <submittedName>
        <fullName evidence="4">Phosphoribosyltransferase</fullName>
    </submittedName>
</protein>
<dbReference type="EMBL" id="NTFH01000008">
    <property type="protein sequence ID" value="PHQ14800.1"/>
    <property type="molecule type" value="Genomic_DNA"/>
</dbReference>
<comment type="caution">
    <text evidence="4">The sequence shown here is derived from an EMBL/GenBank/DDBJ whole genome shotgun (WGS) entry which is preliminary data.</text>
</comment>
<dbReference type="Pfam" id="PF00156">
    <property type="entry name" value="Pribosyltran"/>
    <property type="match status" value="1"/>
</dbReference>
<dbReference type="CDD" id="cd06223">
    <property type="entry name" value="PRTases_typeI"/>
    <property type="match status" value="1"/>
</dbReference>
<organism evidence="4 5">
    <name type="scientific">Marinobacter profundi</name>
    <dbReference type="NCBI Taxonomy" id="2666256"/>
    <lineage>
        <taxon>Bacteria</taxon>
        <taxon>Pseudomonadati</taxon>
        <taxon>Pseudomonadota</taxon>
        <taxon>Gammaproteobacteria</taxon>
        <taxon>Pseudomonadales</taxon>
        <taxon>Marinobacteraceae</taxon>
        <taxon>Marinobacter</taxon>
    </lineage>
</organism>
<sequence>MAEPAVMKVQLLSPDEVVDACDTLARHIQASGYRPDIIVAVARGGFMPARFLCDFLNIGALSSIRVQHYVAGAQKGREARVTIPLAADIRGLRVLLVDDVNDSGDTLRVARPYLESLGPKELRTAVLHEKLVTTCPADFSAGEIRHWRWILYPWAMVEDVAQFIRDMTPPPGDAEAVLRQLLERYDMALTPCQLTRVVHFGGLPATLLPA</sequence>
<dbReference type="PANTHER" id="PTHR43363:SF3">
    <property type="entry name" value="XANTHINE-GUANINE PHOSPHORIBOSYLTRANSFERASE"/>
    <property type="match status" value="1"/>
</dbReference>
<evidence type="ECO:0000313" key="4">
    <source>
        <dbReference type="EMBL" id="PHQ14800.1"/>
    </source>
</evidence>
<evidence type="ECO:0000313" key="5">
    <source>
        <dbReference type="Proteomes" id="UP000231409"/>
    </source>
</evidence>
<dbReference type="Gene3D" id="3.40.50.2020">
    <property type="match status" value="1"/>
</dbReference>
<dbReference type="Proteomes" id="UP000231409">
    <property type="component" value="Unassembled WGS sequence"/>
</dbReference>
<gene>
    <name evidence="4" type="ORF">CLH61_10610</name>
</gene>
<name>A0A2G1UK50_9GAMM</name>
<dbReference type="InterPro" id="IPR029057">
    <property type="entry name" value="PRTase-like"/>
</dbReference>
<reference evidence="4 5" key="1">
    <citation type="submission" date="2017-09" db="EMBL/GenBank/DDBJ databases">
        <title>The draft genome sequences of Marinobacter sp. PWS21.</title>
        <authorList>
            <person name="Cao J."/>
        </authorList>
    </citation>
    <scope>NUCLEOTIDE SEQUENCE [LARGE SCALE GENOMIC DNA]</scope>
    <source>
        <strain evidence="4 5">PWS21</strain>
    </source>
</reference>
<evidence type="ECO:0000259" key="3">
    <source>
        <dbReference type="Pfam" id="PF00156"/>
    </source>
</evidence>
<dbReference type="RefSeq" id="WP_099614717.1">
    <property type="nucleotide sequence ID" value="NZ_KZ319371.1"/>
</dbReference>
<dbReference type="InterPro" id="IPR000836">
    <property type="entry name" value="PRTase_dom"/>
</dbReference>
<evidence type="ECO:0000256" key="2">
    <source>
        <dbReference type="ARBA" id="ARBA00022679"/>
    </source>
</evidence>
<evidence type="ECO:0000256" key="1">
    <source>
        <dbReference type="ARBA" id="ARBA00022676"/>
    </source>
</evidence>
<keyword evidence="2 4" id="KW-0808">Transferase</keyword>
<keyword evidence="5" id="KW-1185">Reference proteome</keyword>
<keyword evidence="1 4" id="KW-0328">Glycosyltransferase</keyword>
<proteinExistence type="predicted"/>
<accession>A0A2G1UK50</accession>
<dbReference type="GO" id="GO:0016757">
    <property type="term" value="F:glycosyltransferase activity"/>
    <property type="evidence" value="ECO:0007669"/>
    <property type="project" value="UniProtKB-KW"/>
</dbReference>
<dbReference type="AlphaFoldDB" id="A0A2G1UK50"/>
<dbReference type="PANTHER" id="PTHR43363">
    <property type="entry name" value="HYPOXANTHINE PHOSPHORIBOSYLTRANSFERASE"/>
    <property type="match status" value="1"/>
</dbReference>
<feature type="domain" description="Phosphoribosyltransferase" evidence="3">
    <location>
        <begin position="15"/>
        <end position="145"/>
    </location>
</feature>
<dbReference type="SUPFAM" id="SSF53271">
    <property type="entry name" value="PRTase-like"/>
    <property type="match status" value="1"/>
</dbReference>